<name>A0A326TSS2_THEHA</name>
<sequence length="320" mass="36270">MSDQQIQKVKVKRLVHVGLWVADVPAQARFYHQILGLNLRLDTADTNDGLDDNESSLFLTLDETTHCLGLFEDTRPVIQKGRKPVQYSPLHHLAFGVDTDAELAALAARLQMAGVELSFEPRDGDPDQGDTLWFHDPDGNRVEILVTANELLTPPHATRKAHLLRRPLALQHVALQTERLEEMVEFYTEALGFDISDWLLRECAWLRCDSNHHSLVLLQGKTGIDHVGYAIANGTELLHWADHLSQQQVPILWGPGRHGAGEDLFVRFADVEGIQVELSAELQQYHDRDVTIPPRLWHTRSAAWNLWGILPPWMREETPV</sequence>
<dbReference type="AlphaFoldDB" id="A0A326TSS2"/>
<dbReference type="GO" id="GO:0051213">
    <property type="term" value="F:dioxygenase activity"/>
    <property type="evidence" value="ECO:0007669"/>
    <property type="project" value="UniProtKB-KW"/>
</dbReference>
<dbReference type="CDD" id="cd06587">
    <property type="entry name" value="VOC"/>
    <property type="match status" value="1"/>
</dbReference>
<dbReference type="Proteomes" id="UP000248806">
    <property type="component" value="Unassembled WGS sequence"/>
</dbReference>
<feature type="domain" description="VOC" evidence="1">
    <location>
        <begin position="13"/>
        <end position="147"/>
    </location>
</feature>
<evidence type="ECO:0000259" key="1">
    <source>
        <dbReference type="PROSITE" id="PS51819"/>
    </source>
</evidence>
<dbReference type="PANTHER" id="PTHR21366">
    <property type="entry name" value="GLYOXALASE FAMILY PROTEIN"/>
    <property type="match status" value="1"/>
</dbReference>
<evidence type="ECO:0000313" key="2">
    <source>
        <dbReference type="EMBL" id="PZW19514.1"/>
    </source>
</evidence>
<keyword evidence="2" id="KW-0223">Dioxygenase</keyword>
<dbReference type="InterPro" id="IPR037523">
    <property type="entry name" value="VOC_core"/>
</dbReference>
<dbReference type="OrthoDB" id="317332at2"/>
<dbReference type="PROSITE" id="PS51819">
    <property type="entry name" value="VOC"/>
    <property type="match status" value="2"/>
</dbReference>
<organism evidence="2 3">
    <name type="scientific">Thermosporothrix hazakensis</name>
    <dbReference type="NCBI Taxonomy" id="644383"/>
    <lineage>
        <taxon>Bacteria</taxon>
        <taxon>Bacillati</taxon>
        <taxon>Chloroflexota</taxon>
        <taxon>Ktedonobacteria</taxon>
        <taxon>Ktedonobacterales</taxon>
        <taxon>Thermosporotrichaceae</taxon>
        <taxon>Thermosporothrix</taxon>
    </lineage>
</organism>
<proteinExistence type="predicted"/>
<dbReference type="RefSeq" id="WP_111326241.1">
    <property type="nucleotide sequence ID" value="NZ_BIFX01000001.1"/>
</dbReference>
<accession>A0A326TSS2</accession>
<reference evidence="2 3" key="1">
    <citation type="submission" date="2018-06" db="EMBL/GenBank/DDBJ databases">
        <title>Genomic Encyclopedia of Archaeal and Bacterial Type Strains, Phase II (KMG-II): from individual species to whole genera.</title>
        <authorList>
            <person name="Goeker M."/>
        </authorList>
    </citation>
    <scope>NUCLEOTIDE SEQUENCE [LARGE SCALE GENOMIC DNA]</scope>
    <source>
        <strain evidence="2 3">ATCC BAA-1881</strain>
    </source>
</reference>
<feature type="domain" description="VOC" evidence="1">
    <location>
        <begin position="169"/>
        <end position="281"/>
    </location>
</feature>
<keyword evidence="3" id="KW-1185">Reference proteome</keyword>
<gene>
    <name evidence="2" type="ORF">EI42_06023</name>
</gene>
<dbReference type="InterPro" id="IPR029068">
    <property type="entry name" value="Glyas_Bleomycin-R_OHBP_Dase"/>
</dbReference>
<keyword evidence="2" id="KW-0560">Oxidoreductase</keyword>
<evidence type="ECO:0000313" key="3">
    <source>
        <dbReference type="Proteomes" id="UP000248806"/>
    </source>
</evidence>
<dbReference type="InterPro" id="IPR004360">
    <property type="entry name" value="Glyas_Fos-R_dOase_dom"/>
</dbReference>
<protein>
    <submittedName>
        <fullName evidence="2">Glyoxalase/bleomycin resistance protein/dioxygenase superfamily protein</fullName>
    </submittedName>
</protein>
<dbReference type="InterPro" id="IPR050383">
    <property type="entry name" value="GlyoxalaseI/FosfomycinResist"/>
</dbReference>
<dbReference type="EMBL" id="QKUF01000045">
    <property type="protein sequence ID" value="PZW19514.1"/>
    <property type="molecule type" value="Genomic_DNA"/>
</dbReference>
<comment type="caution">
    <text evidence="2">The sequence shown here is derived from an EMBL/GenBank/DDBJ whole genome shotgun (WGS) entry which is preliminary data.</text>
</comment>
<dbReference type="Gene3D" id="3.10.180.10">
    <property type="entry name" value="2,3-Dihydroxybiphenyl 1,2-Dioxygenase, domain 1"/>
    <property type="match status" value="2"/>
</dbReference>
<dbReference type="PANTHER" id="PTHR21366:SF14">
    <property type="entry name" value="GLYOXALASE DOMAIN-CONTAINING PROTEIN 5"/>
    <property type="match status" value="1"/>
</dbReference>
<dbReference type="Pfam" id="PF00903">
    <property type="entry name" value="Glyoxalase"/>
    <property type="match status" value="2"/>
</dbReference>
<dbReference type="SUPFAM" id="SSF54593">
    <property type="entry name" value="Glyoxalase/Bleomycin resistance protein/Dihydroxybiphenyl dioxygenase"/>
    <property type="match status" value="1"/>
</dbReference>